<dbReference type="EMBL" id="KI963958">
    <property type="protein sequence ID" value="EUC47013.1"/>
    <property type="molecule type" value="Genomic_DNA"/>
</dbReference>
<dbReference type="RefSeq" id="XP_007686516.1">
    <property type="nucleotide sequence ID" value="XM_007688326.1"/>
</dbReference>
<dbReference type="OrthoDB" id="3686859at2759"/>
<dbReference type="GeneID" id="19127862"/>
<gene>
    <name evidence="1" type="ORF">COCMIDRAFT_91338</name>
</gene>
<dbReference type="AlphaFoldDB" id="W6ZB23"/>
<dbReference type="Proteomes" id="UP000054032">
    <property type="component" value="Unassembled WGS sequence"/>
</dbReference>
<evidence type="ECO:0000313" key="1">
    <source>
        <dbReference type="EMBL" id="EUC47013.1"/>
    </source>
</evidence>
<proteinExistence type="predicted"/>
<keyword evidence="2" id="KW-1185">Reference proteome</keyword>
<feature type="non-terminal residue" evidence="1">
    <location>
        <position position="1"/>
    </location>
</feature>
<name>W6ZB23_COCMI</name>
<dbReference type="KEGG" id="bor:COCMIDRAFT_91338"/>
<dbReference type="HOGENOM" id="CLU_707857_0_0_1"/>
<organism evidence="1 2">
    <name type="scientific">Bipolaris oryzae ATCC 44560</name>
    <dbReference type="NCBI Taxonomy" id="930090"/>
    <lineage>
        <taxon>Eukaryota</taxon>
        <taxon>Fungi</taxon>
        <taxon>Dikarya</taxon>
        <taxon>Ascomycota</taxon>
        <taxon>Pezizomycotina</taxon>
        <taxon>Dothideomycetes</taxon>
        <taxon>Pleosporomycetidae</taxon>
        <taxon>Pleosporales</taxon>
        <taxon>Pleosporineae</taxon>
        <taxon>Pleosporaceae</taxon>
        <taxon>Bipolaris</taxon>
    </lineage>
</organism>
<evidence type="ECO:0000313" key="2">
    <source>
        <dbReference type="Proteomes" id="UP000054032"/>
    </source>
</evidence>
<protein>
    <submittedName>
        <fullName evidence="1">Uncharacterized protein</fullName>
    </submittedName>
</protein>
<accession>W6ZB23</accession>
<reference evidence="1 2" key="1">
    <citation type="journal article" date="2013" name="PLoS Genet.">
        <title>Comparative genome structure, secondary metabolite, and effector coding capacity across Cochliobolus pathogens.</title>
        <authorList>
            <person name="Condon B.J."/>
            <person name="Leng Y."/>
            <person name="Wu D."/>
            <person name="Bushley K.E."/>
            <person name="Ohm R.A."/>
            <person name="Otillar R."/>
            <person name="Martin J."/>
            <person name="Schackwitz W."/>
            <person name="Grimwood J."/>
            <person name="MohdZainudin N."/>
            <person name="Xue C."/>
            <person name="Wang R."/>
            <person name="Manning V.A."/>
            <person name="Dhillon B."/>
            <person name="Tu Z.J."/>
            <person name="Steffenson B.J."/>
            <person name="Salamov A."/>
            <person name="Sun H."/>
            <person name="Lowry S."/>
            <person name="LaButti K."/>
            <person name="Han J."/>
            <person name="Copeland A."/>
            <person name="Lindquist E."/>
            <person name="Barry K."/>
            <person name="Schmutz J."/>
            <person name="Baker S.E."/>
            <person name="Ciuffetti L.M."/>
            <person name="Grigoriev I.V."/>
            <person name="Zhong S."/>
            <person name="Turgeon B.G."/>
        </authorList>
    </citation>
    <scope>NUCLEOTIDE SEQUENCE [LARGE SCALE GENOMIC DNA]</scope>
    <source>
        <strain evidence="1 2">ATCC 44560</strain>
    </source>
</reference>
<sequence length="404" mass="45624">NTIIPLSSSSVVIMDTKAQLGLLQSLEMLWDDKDIHDSRTIDPKADASMRHSLETSCDVPAIGAVHAVSETRPTSSVINDALGRPSPQTLFDHSKIDPFQSLPKRLRAFSECDAKGAAGDLPSRSTWLPSDIIIRDFARIQLNSSPDSKTPSPTPLRLALRRRKSQPLDYTRHRILLPTTIKLKSTIEDESAHATGPPDLSPKHVGRHPAPYIMPPLTDLEKILHPTLINAILLSDYADAFPNRCFCSLVLHEIQCQLPTLRLDLHGPRNHQHLQTQLRCILSSNTTVLDKLLGLYGDALRLHAHARMNARPMVLDTWNEFVGLLIEDVFMLPRHPIFGQIDELERLERAVEVGPDDEFFVDRRGVRAGLRKSMEKGRRKIRVFKYKGDKRVVRSRGRRWDFTS</sequence>